<keyword evidence="1" id="KW-0732">Signal</keyword>
<evidence type="ECO:0000313" key="3">
    <source>
        <dbReference type="Proteomes" id="UP001398420"/>
    </source>
</evidence>
<dbReference type="EMBL" id="JBCEWA010000005">
    <property type="protein sequence ID" value="MEL5988351.1"/>
    <property type="molecule type" value="Genomic_DNA"/>
</dbReference>
<gene>
    <name evidence="2" type="ORF">AAF454_08020</name>
</gene>
<feature type="chain" id="PRO_5046827939" evidence="1">
    <location>
        <begin position="25"/>
        <end position="189"/>
    </location>
</feature>
<feature type="signal peptide" evidence="1">
    <location>
        <begin position="1"/>
        <end position="24"/>
    </location>
</feature>
<accession>A0ABU9LKX6</accession>
<keyword evidence="3" id="KW-1185">Reference proteome</keyword>
<evidence type="ECO:0000313" key="2">
    <source>
        <dbReference type="EMBL" id="MEL5988351.1"/>
    </source>
</evidence>
<reference evidence="2 3" key="1">
    <citation type="submission" date="2024-04" db="EMBL/GenBank/DDBJ databases">
        <authorList>
            <person name="Wu Y.S."/>
            <person name="Zhang L."/>
        </authorList>
    </citation>
    <scope>NUCLEOTIDE SEQUENCE [LARGE SCALE GENOMIC DNA]</scope>
    <source>
        <strain evidence="2 3">KG-01</strain>
    </source>
</reference>
<dbReference type="Proteomes" id="UP001398420">
    <property type="component" value="Unassembled WGS sequence"/>
</dbReference>
<evidence type="ECO:0000256" key="1">
    <source>
        <dbReference type="SAM" id="SignalP"/>
    </source>
</evidence>
<protein>
    <submittedName>
        <fullName evidence="2">Uncharacterized protein</fullName>
    </submittedName>
</protein>
<name>A0ABU9LKX6_9BACL</name>
<comment type="caution">
    <text evidence="2">The sequence shown here is derived from an EMBL/GenBank/DDBJ whole genome shotgun (WGS) entry which is preliminary data.</text>
</comment>
<organism evidence="2 3">
    <name type="scientific">Kurthia gibsonii</name>
    <dbReference type="NCBI Taxonomy" id="33946"/>
    <lineage>
        <taxon>Bacteria</taxon>
        <taxon>Bacillati</taxon>
        <taxon>Bacillota</taxon>
        <taxon>Bacilli</taxon>
        <taxon>Bacillales</taxon>
        <taxon>Caryophanaceae</taxon>
        <taxon>Kurthia</taxon>
    </lineage>
</organism>
<proteinExistence type="predicted"/>
<sequence>MKKIIVLFIAICCIMNLTTLNADAKTKNITLQEVKKQVTQNKLPYAIAKIGDPYKKFKGKKHAGLPYYAKERGSSLNVYGYANNRYFKTKDTIFTYILNGKQKTNKATDKVRGMLLSTPQKFTKKQVTQTFGKPVEYKASKNEAGYIYFHNTNILVILSEYEKGKAYTRFLLIPFSEFSQGGIFESYLK</sequence>
<dbReference type="RefSeq" id="WP_087680001.1">
    <property type="nucleotide sequence ID" value="NZ_JBCEWA010000005.1"/>
</dbReference>